<dbReference type="EMBL" id="JAAIWK010000012">
    <property type="protein sequence ID" value="NEY20048.1"/>
    <property type="molecule type" value="Genomic_DNA"/>
</dbReference>
<dbReference type="OrthoDB" id="2969153at2"/>
<keyword evidence="1" id="KW-1133">Transmembrane helix</keyword>
<dbReference type="InterPro" id="IPR020372">
    <property type="entry name" value="Competence_ComGG"/>
</dbReference>
<reference evidence="2 3" key="2">
    <citation type="submission" date="2020-03" db="EMBL/GenBank/DDBJ databases">
        <title>Bacillus aquiflavi sp. nov., isolated from yellow water of strong flavor Chinese baijiu in Yibin region of China.</title>
        <authorList>
            <person name="Xie J."/>
        </authorList>
    </citation>
    <scope>NUCLEOTIDE SEQUENCE [LARGE SCALE GENOMIC DNA]</scope>
    <source>
        <strain evidence="2 3">Gsoil 114</strain>
    </source>
</reference>
<evidence type="ECO:0000256" key="1">
    <source>
        <dbReference type="SAM" id="Phobius"/>
    </source>
</evidence>
<dbReference type="Pfam" id="PF14173">
    <property type="entry name" value="ComGG"/>
    <property type="match status" value="1"/>
</dbReference>
<keyword evidence="1" id="KW-0472">Membrane</keyword>
<organism evidence="2 3">
    <name type="scientific">Heyndrickxia ginsengihumi</name>
    <dbReference type="NCBI Taxonomy" id="363870"/>
    <lineage>
        <taxon>Bacteria</taxon>
        <taxon>Bacillati</taxon>
        <taxon>Bacillota</taxon>
        <taxon>Bacilli</taxon>
        <taxon>Bacillales</taxon>
        <taxon>Bacillaceae</taxon>
        <taxon>Heyndrickxia</taxon>
    </lineage>
</organism>
<keyword evidence="1" id="KW-0812">Transmembrane</keyword>
<gene>
    <name evidence="2" type="ORF">G4D61_08720</name>
</gene>
<reference evidence="2 3" key="1">
    <citation type="submission" date="2020-02" db="EMBL/GenBank/DDBJ databases">
        <authorList>
            <person name="Feng H."/>
        </authorList>
    </citation>
    <scope>NUCLEOTIDE SEQUENCE [LARGE SCALE GENOMIC DNA]</scope>
    <source>
        <strain evidence="2 3">Gsoil 114</strain>
    </source>
</reference>
<proteinExistence type="predicted"/>
<dbReference type="AlphaFoldDB" id="A0A6M0P9Y7"/>
<dbReference type="Proteomes" id="UP000476934">
    <property type="component" value="Unassembled WGS sequence"/>
</dbReference>
<keyword evidence="3" id="KW-1185">Reference proteome</keyword>
<evidence type="ECO:0000313" key="3">
    <source>
        <dbReference type="Proteomes" id="UP000476934"/>
    </source>
</evidence>
<dbReference type="RefSeq" id="WP_161783382.1">
    <property type="nucleotide sequence ID" value="NZ_JAAIWK010000012.1"/>
</dbReference>
<protein>
    <submittedName>
        <fullName evidence="2">Uncharacterized protein</fullName>
    </submittedName>
</protein>
<sequence>MRVRSLNRYKNDKGFIFPLAIAYSLLTFVMLISSVSIYVSEKQYTSLMKDYYNCNSMLLLALKHIIDMVDDGKEVNHGVVQFSAGEVSYNIQKQQDNNIIISVQMKNSRNETLKSEMLYNLKNKQIMEWKE</sequence>
<name>A0A6M0P9Y7_9BACI</name>
<evidence type="ECO:0000313" key="2">
    <source>
        <dbReference type="EMBL" id="NEY20048.1"/>
    </source>
</evidence>
<accession>A0A6M0P9Y7</accession>
<comment type="caution">
    <text evidence="2">The sequence shown here is derived from an EMBL/GenBank/DDBJ whole genome shotgun (WGS) entry which is preliminary data.</text>
</comment>
<feature type="transmembrane region" description="Helical" evidence="1">
    <location>
        <begin position="15"/>
        <end position="39"/>
    </location>
</feature>